<reference evidence="2 3" key="1">
    <citation type="submission" date="2017-09" db="EMBL/GenBank/DDBJ databases">
        <title>Mesorhizobum sanjuanii sp. nov. isolated from nodules of Lotus tenuis in saline-alkaline lowlands of Flooding Pampa.</title>
        <authorList>
            <person name="Sannazzaro A.I."/>
            <person name="Torres Tejerizo G.A."/>
            <person name="Fontana F."/>
            <person name="Cumpa Velazquez L.M."/>
            <person name="Hansen L."/>
            <person name="Pistorio M."/>
            <person name="Estrella M.J."/>
        </authorList>
    </citation>
    <scope>NUCLEOTIDE SEQUENCE [LARGE SCALE GENOMIC DNA]</scope>
    <source>
        <strain evidence="2 3">BSA136</strain>
    </source>
</reference>
<dbReference type="Proteomes" id="UP000219182">
    <property type="component" value="Unassembled WGS sequence"/>
</dbReference>
<keyword evidence="1" id="KW-0812">Transmembrane</keyword>
<proteinExistence type="predicted"/>
<dbReference type="InterPro" id="IPR017015">
    <property type="entry name" value="UCP033367_VanZ"/>
</dbReference>
<evidence type="ECO:0000313" key="3">
    <source>
        <dbReference type="Proteomes" id="UP000219182"/>
    </source>
</evidence>
<feature type="transmembrane region" description="Helical" evidence="1">
    <location>
        <begin position="90"/>
        <end position="111"/>
    </location>
</feature>
<dbReference type="AlphaFoldDB" id="A0A2A6F9J5"/>
<dbReference type="RefSeq" id="WP_097576425.1">
    <property type="nucleotide sequence ID" value="NZ_NWQG01000195.1"/>
</dbReference>
<evidence type="ECO:0000313" key="2">
    <source>
        <dbReference type="EMBL" id="PDQ18301.1"/>
    </source>
</evidence>
<feature type="transmembrane region" description="Helical" evidence="1">
    <location>
        <begin position="6"/>
        <end position="27"/>
    </location>
</feature>
<comment type="caution">
    <text evidence="2">The sequence shown here is derived from an EMBL/GenBank/DDBJ whole genome shotgun (WGS) entry which is preliminary data.</text>
</comment>
<protein>
    <recommendedName>
        <fullName evidence="4">VanZ family protein</fullName>
    </recommendedName>
</protein>
<gene>
    <name evidence="2" type="ORF">CN311_25475</name>
</gene>
<feature type="transmembrane region" description="Helical" evidence="1">
    <location>
        <begin position="60"/>
        <end position="78"/>
    </location>
</feature>
<name>A0A2A6F9J5_9HYPH</name>
<sequence length="114" mass="12056">MLRYVFQIAAWLLLIAILAATIVPIGMRPHSGLGPEPERVAAFLVLGLLFGLAYDRNWVLALSLVIVAGVGIEALQMLSPSRHPTLEDAVIKALAGSVGVSAGCIIAKKGWLGR</sequence>
<keyword evidence="3" id="KW-1185">Reference proteome</keyword>
<feature type="transmembrane region" description="Helical" evidence="1">
    <location>
        <begin position="39"/>
        <end position="54"/>
    </location>
</feature>
<organism evidence="2 3">
    <name type="scientific">Mesorhizobium sanjuanii</name>
    <dbReference type="NCBI Taxonomy" id="2037900"/>
    <lineage>
        <taxon>Bacteria</taxon>
        <taxon>Pseudomonadati</taxon>
        <taxon>Pseudomonadota</taxon>
        <taxon>Alphaproteobacteria</taxon>
        <taxon>Hyphomicrobiales</taxon>
        <taxon>Phyllobacteriaceae</taxon>
        <taxon>Mesorhizobium</taxon>
    </lineage>
</organism>
<evidence type="ECO:0008006" key="4">
    <source>
        <dbReference type="Google" id="ProtNLM"/>
    </source>
</evidence>
<evidence type="ECO:0000256" key="1">
    <source>
        <dbReference type="SAM" id="Phobius"/>
    </source>
</evidence>
<keyword evidence="1" id="KW-0472">Membrane</keyword>
<keyword evidence="1" id="KW-1133">Transmembrane helix</keyword>
<dbReference type="PIRSF" id="PIRSF033367">
    <property type="entry name" value="UCP033367_VanZ"/>
    <property type="match status" value="1"/>
</dbReference>
<accession>A0A2A6F9J5</accession>
<dbReference type="EMBL" id="NWQG01000195">
    <property type="protein sequence ID" value="PDQ18301.1"/>
    <property type="molecule type" value="Genomic_DNA"/>
</dbReference>